<organism evidence="2 3">
    <name type="scientific">Leptomonas seymouri</name>
    <dbReference type="NCBI Taxonomy" id="5684"/>
    <lineage>
        <taxon>Eukaryota</taxon>
        <taxon>Discoba</taxon>
        <taxon>Euglenozoa</taxon>
        <taxon>Kinetoplastea</taxon>
        <taxon>Metakinetoplastina</taxon>
        <taxon>Trypanosomatida</taxon>
        <taxon>Trypanosomatidae</taxon>
        <taxon>Leishmaniinae</taxon>
        <taxon>Leptomonas</taxon>
    </lineage>
</organism>
<feature type="transmembrane region" description="Helical" evidence="1">
    <location>
        <begin position="66"/>
        <end position="88"/>
    </location>
</feature>
<keyword evidence="1" id="KW-0812">Transmembrane</keyword>
<dbReference type="AlphaFoldDB" id="A0A0N1I454"/>
<reference evidence="2 3" key="1">
    <citation type="journal article" date="2015" name="PLoS Pathog.">
        <title>Leptomonas seymouri: Adaptations to the Dixenous Life Cycle Analyzed by Genome Sequencing, Transcriptome Profiling and Co-infection with Leishmania donovani.</title>
        <authorList>
            <person name="Kraeva N."/>
            <person name="Butenko A."/>
            <person name="Hlavacova J."/>
            <person name="Kostygov A."/>
            <person name="Myskova J."/>
            <person name="Grybchuk D."/>
            <person name="Lestinova T."/>
            <person name="Votypka J."/>
            <person name="Volf P."/>
            <person name="Opperdoes F."/>
            <person name="Flegontov P."/>
            <person name="Lukes J."/>
            <person name="Yurchenko V."/>
        </authorList>
    </citation>
    <scope>NUCLEOTIDE SEQUENCE [LARGE SCALE GENOMIC DNA]</scope>
    <source>
        <strain evidence="2 3">ATCC 30220</strain>
    </source>
</reference>
<accession>A0A0N1I454</accession>
<feature type="transmembrane region" description="Helical" evidence="1">
    <location>
        <begin position="126"/>
        <end position="143"/>
    </location>
</feature>
<dbReference type="OrthoDB" id="271154at2759"/>
<comment type="caution">
    <text evidence="2">The sequence shown here is derived from an EMBL/GenBank/DDBJ whole genome shotgun (WGS) entry which is preliminary data.</text>
</comment>
<evidence type="ECO:0000313" key="2">
    <source>
        <dbReference type="EMBL" id="KPI90732.1"/>
    </source>
</evidence>
<keyword evidence="1" id="KW-1133">Transmembrane helix</keyword>
<keyword evidence="3" id="KW-1185">Reference proteome</keyword>
<evidence type="ECO:0000256" key="1">
    <source>
        <dbReference type="SAM" id="Phobius"/>
    </source>
</evidence>
<sequence>MSAIVATVNGINPLYVVASAAAQQVLAMAWYGCIVSHIDRYYVAADKGVRRFEHVVQRYSGFMMSAINFVCAALRAAIILALVNVFHFRTLSEYQTAAMVTVLLGMPRVCRLFSCQRPIQLFITETGYEVVAAVTAAVISYYMKVYNF</sequence>
<dbReference type="VEuPathDB" id="TriTrypDB:Lsey_0002_0560"/>
<gene>
    <name evidence="2" type="ORF">ABL78_0168</name>
</gene>
<protein>
    <submittedName>
        <fullName evidence="2">Uncharacterized protein</fullName>
    </submittedName>
</protein>
<dbReference type="OMA" id="AMAWYGC"/>
<proteinExistence type="predicted"/>
<dbReference type="EMBL" id="LJSK01000002">
    <property type="protein sequence ID" value="KPI90732.1"/>
    <property type="molecule type" value="Genomic_DNA"/>
</dbReference>
<name>A0A0N1I454_LEPSE</name>
<keyword evidence="1" id="KW-0472">Membrane</keyword>
<dbReference type="Proteomes" id="UP000038009">
    <property type="component" value="Unassembled WGS sequence"/>
</dbReference>
<evidence type="ECO:0000313" key="3">
    <source>
        <dbReference type="Proteomes" id="UP000038009"/>
    </source>
</evidence>